<dbReference type="Proteomes" id="UP000632849">
    <property type="component" value="Unassembled WGS sequence"/>
</dbReference>
<protein>
    <recommendedName>
        <fullName evidence="1">Ricin B lectin domain-containing protein</fullName>
    </recommendedName>
</protein>
<dbReference type="PROSITE" id="PS50231">
    <property type="entry name" value="RICIN_B_LECTIN"/>
    <property type="match status" value="1"/>
</dbReference>
<sequence>MGTVTGGPAPVPEGTYRVRNVGSGLLLEVYKGSRRGGAKVQQGAVKDGAGQHWRVSAVPNGGGLYHLVNAESEKRLDVVNASTEPGTLVQQWRPNNFGAQEWIIEQDLASPGTVALVSFISGLLLEVAEGADEGADVRQGEDTDSPYQWWRLEPVGS</sequence>
<keyword evidence="3" id="KW-1185">Reference proteome</keyword>
<evidence type="ECO:0000313" key="3">
    <source>
        <dbReference type="Proteomes" id="UP000632849"/>
    </source>
</evidence>
<proteinExistence type="predicted"/>
<reference evidence="2" key="1">
    <citation type="journal article" date="2014" name="Int. J. Syst. Evol. Microbiol.">
        <title>Complete genome sequence of Corynebacterium casei LMG S-19264T (=DSM 44701T), isolated from a smear-ripened cheese.</title>
        <authorList>
            <consortium name="US DOE Joint Genome Institute (JGI-PGF)"/>
            <person name="Walter F."/>
            <person name="Albersmeier A."/>
            <person name="Kalinowski J."/>
            <person name="Ruckert C."/>
        </authorList>
    </citation>
    <scope>NUCLEOTIDE SEQUENCE</scope>
    <source>
        <strain evidence="2">JCM 4122</strain>
    </source>
</reference>
<evidence type="ECO:0000313" key="2">
    <source>
        <dbReference type="EMBL" id="GHG31392.1"/>
    </source>
</evidence>
<evidence type="ECO:0000259" key="1">
    <source>
        <dbReference type="Pfam" id="PF14200"/>
    </source>
</evidence>
<comment type="caution">
    <text evidence="2">The sequence shown here is derived from an EMBL/GenBank/DDBJ whole genome shotgun (WGS) entry which is preliminary data.</text>
</comment>
<dbReference type="EMBL" id="BNBE01000005">
    <property type="protein sequence ID" value="GHG31392.1"/>
    <property type="molecule type" value="Genomic_DNA"/>
</dbReference>
<accession>A0A919BY47</accession>
<dbReference type="AlphaFoldDB" id="A0A919BY47"/>
<dbReference type="Pfam" id="PF14200">
    <property type="entry name" value="RicinB_lectin_2"/>
    <property type="match status" value="1"/>
</dbReference>
<dbReference type="Gene3D" id="2.80.10.50">
    <property type="match status" value="1"/>
</dbReference>
<name>A0A919BY47_STRFL</name>
<reference evidence="2" key="2">
    <citation type="submission" date="2020-09" db="EMBL/GenBank/DDBJ databases">
        <authorList>
            <person name="Sun Q."/>
            <person name="Ohkuma M."/>
        </authorList>
    </citation>
    <scope>NUCLEOTIDE SEQUENCE</scope>
    <source>
        <strain evidence="2">JCM 4122</strain>
    </source>
</reference>
<dbReference type="SUPFAM" id="SSF50370">
    <property type="entry name" value="Ricin B-like lectins"/>
    <property type="match status" value="1"/>
</dbReference>
<dbReference type="InterPro" id="IPR035992">
    <property type="entry name" value="Ricin_B-like_lectins"/>
</dbReference>
<feature type="domain" description="Ricin B lectin" evidence="1">
    <location>
        <begin position="12"/>
        <end position="92"/>
    </location>
</feature>
<organism evidence="2 3">
    <name type="scientific">Streptomyces filamentosus</name>
    <name type="common">Streptomyces roseosporus</name>
    <dbReference type="NCBI Taxonomy" id="67294"/>
    <lineage>
        <taxon>Bacteria</taxon>
        <taxon>Bacillati</taxon>
        <taxon>Actinomycetota</taxon>
        <taxon>Actinomycetes</taxon>
        <taxon>Kitasatosporales</taxon>
        <taxon>Streptomycetaceae</taxon>
        <taxon>Streptomyces</taxon>
    </lineage>
</organism>
<gene>
    <name evidence="2" type="ORF">GCM10017667_81350</name>
</gene>
<dbReference type="InterPro" id="IPR000772">
    <property type="entry name" value="Ricin_B_lectin"/>
</dbReference>
<dbReference type="CDD" id="cd00161">
    <property type="entry name" value="beta-trefoil_Ricin-like"/>
    <property type="match status" value="1"/>
</dbReference>